<dbReference type="NCBIfam" id="TIGR00281">
    <property type="entry name" value="SMC-Scp complex subunit ScpB"/>
    <property type="match status" value="1"/>
</dbReference>
<dbReference type="Gene3D" id="1.10.10.10">
    <property type="entry name" value="Winged helix-like DNA-binding domain superfamily/Winged helix DNA-binding domain"/>
    <property type="match status" value="2"/>
</dbReference>
<evidence type="ECO:0000256" key="4">
    <source>
        <dbReference type="ARBA" id="ARBA00023306"/>
    </source>
</evidence>
<dbReference type="RefSeq" id="WP_335617800.1">
    <property type="nucleotide sequence ID" value="NZ_CP017603.1"/>
</dbReference>
<dbReference type="GO" id="GO:0006260">
    <property type="term" value="P:DNA replication"/>
    <property type="evidence" value="ECO:0007669"/>
    <property type="project" value="UniProtKB-UniRule"/>
</dbReference>
<reference evidence="6 7" key="1">
    <citation type="submission" date="2017-03" db="EMBL/GenBank/DDBJ databases">
        <title>Complete sequence of Clostridium formicaceticum DSM 92.</title>
        <authorList>
            <person name="Poehlein A."/>
            <person name="Karl M."/>
            <person name="Bengelsdorf F.R."/>
            <person name="Duerre P."/>
            <person name="Daniel R."/>
        </authorList>
    </citation>
    <scope>NUCLEOTIDE SEQUENCE [LARGE SCALE GENOMIC DNA]</scope>
    <source>
        <strain evidence="6 7">DSM 92</strain>
    </source>
</reference>
<dbReference type="AlphaFoldDB" id="A0AAC9RNQ8"/>
<comment type="function">
    <text evidence="5">Participates in chromosomal partition during cell division. May act via the formation of a condensin-like complex containing Smc and ScpA that pull DNA away from mid-cell into both cell halves.</text>
</comment>
<keyword evidence="2 5" id="KW-0132">Cell division</keyword>
<dbReference type="InterPro" id="IPR036390">
    <property type="entry name" value="WH_DNA-bd_sf"/>
</dbReference>
<evidence type="ECO:0000313" key="6">
    <source>
        <dbReference type="EMBL" id="ARE87605.1"/>
    </source>
</evidence>
<keyword evidence="3 5" id="KW-0159">Chromosome partition</keyword>
<dbReference type="PANTHER" id="PTHR34298:SF2">
    <property type="entry name" value="SEGREGATION AND CONDENSATION PROTEIN B"/>
    <property type="match status" value="1"/>
</dbReference>
<dbReference type="InterPro" id="IPR005234">
    <property type="entry name" value="ScpB_csome_segregation"/>
</dbReference>
<dbReference type="PANTHER" id="PTHR34298">
    <property type="entry name" value="SEGREGATION AND CONDENSATION PROTEIN B"/>
    <property type="match status" value="1"/>
</dbReference>
<dbReference type="SUPFAM" id="SSF46785">
    <property type="entry name" value="Winged helix' DNA-binding domain"/>
    <property type="match status" value="2"/>
</dbReference>
<dbReference type="PIRSF" id="PIRSF019345">
    <property type="entry name" value="ScpB"/>
    <property type="match status" value="1"/>
</dbReference>
<sequence>MDEINREEIKCIIEAVLFAWSEPISIKELSRVLSIEGKEIKKILEEMIDAFNFHKRGIQIIKMNDYYQLATRQEYYPYIRKLLEPKENKGLTQAALETLAIIAYKQPITKAEIEGIRGVKCDKALSTLQEKSLIEEQGRLEKIGRPIVYGTTMQFLKTFGLKAIDDLPDISGFKLLAENSEMGGEKDIFSK</sequence>
<dbReference type="Pfam" id="PF04079">
    <property type="entry name" value="SMC_ScpB"/>
    <property type="match status" value="1"/>
</dbReference>
<evidence type="ECO:0000256" key="3">
    <source>
        <dbReference type="ARBA" id="ARBA00022829"/>
    </source>
</evidence>
<dbReference type="GO" id="GO:0051304">
    <property type="term" value="P:chromosome separation"/>
    <property type="evidence" value="ECO:0007669"/>
    <property type="project" value="InterPro"/>
</dbReference>
<dbReference type="HAMAP" id="MF_01804">
    <property type="entry name" value="ScpB"/>
    <property type="match status" value="1"/>
</dbReference>
<name>A0AAC9RNQ8_9CLOT</name>
<dbReference type="Proteomes" id="UP000192478">
    <property type="component" value="Chromosome"/>
</dbReference>
<comment type="subcellular location">
    <subcellularLocation>
        <location evidence="5">Cytoplasm</location>
    </subcellularLocation>
    <text evidence="5">Associated with two foci at the outer edges of the nucleoid region in young cells, and at four foci within both cell halves in older cells.</text>
</comment>
<gene>
    <name evidence="5 6" type="primary">scpB</name>
    <name evidence="6" type="ORF">CLFO_20050</name>
</gene>
<proteinExistence type="inferred from homology"/>
<keyword evidence="1 5" id="KW-0963">Cytoplasm</keyword>
<evidence type="ECO:0000256" key="2">
    <source>
        <dbReference type="ARBA" id="ARBA00022618"/>
    </source>
</evidence>
<keyword evidence="4 5" id="KW-0131">Cell cycle</keyword>
<evidence type="ECO:0000256" key="5">
    <source>
        <dbReference type="HAMAP-Rule" id="MF_01804"/>
    </source>
</evidence>
<dbReference type="EMBL" id="CP020559">
    <property type="protein sequence ID" value="ARE87605.1"/>
    <property type="molecule type" value="Genomic_DNA"/>
</dbReference>
<dbReference type="InterPro" id="IPR036388">
    <property type="entry name" value="WH-like_DNA-bd_sf"/>
</dbReference>
<organism evidence="6 7">
    <name type="scientific">Clostridium formicaceticum</name>
    <dbReference type="NCBI Taxonomy" id="1497"/>
    <lineage>
        <taxon>Bacteria</taxon>
        <taxon>Bacillati</taxon>
        <taxon>Bacillota</taxon>
        <taxon>Clostridia</taxon>
        <taxon>Eubacteriales</taxon>
        <taxon>Clostridiaceae</taxon>
        <taxon>Clostridium</taxon>
    </lineage>
</organism>
<protein>
    <recommendedName>
        <fullName evidence="5">Segregation and condensation protein B</fullName>
    </recommendedName>
</protein>
<comment type="similarity">
    <text evidence="5">Belongs to the ScpB family.</text>
</comment>
<evidence type="ECO:0000313" key="7">
    <source>
        <dbReference type="Proteomes" id="UP000192478"/>
    </source>
</evidence>
<dbReference type="GO" id="GO:0005737">
    <property type="term" value="C:cytoplasm"/>
    <property type="evidence" value="ECO:0007669"/>
    <property type="project" value="UniProtKB-SubCell"/>
</dbReference>
<accession>A0AAC9RNQ8</accession>
<comment type="subunit">
    <text evidence="5">Homodimer. Homodimerization may be required to stabilize the binding of ScpA to the Smc head domains. Component of a cohesin-like complex composed of ScpA, ScpB and the Smc homodimer, in which ScpA and ScpB bind to the head domain of Smc. The presence of the three proteins is required for the association of the complex with DNA.</text>
</comment>
<dbReference type="GO" id="GO:0051301">
    <property type="term" value="P:cell division"/>
    <property type="evidence" value="ECO:0007669"/>
    <property type="project" value="UniProtKB-KW"/>
</dbReference>
<evidence type="ECO:0000256" key="1">
    <source>
        <dbReference type="ARBA" id="ARBA00022490"/>
    </source>
</evidence>